<accession>A0A6A6QS15</accession>
<gene>
    <name evidence="1" type="ORF">BU16DRAFT_528903</name>
</gene>
<dbReference type="EMBL" id="MU004192">
    <property type="protein sequence ID" value="KAF2493667.1"/>
    <property type="molecule type" value="Genomic_DNA"/>
</dbReference>
<sequence>MAYDRCHGSPKREINKISYPAEVDALLIKVLSFKHEHPLGLIKSWKLTKILSPRTKI</sequence>
<evidence type="ECO:0000313" key="2">
    <source>
        <dbReference type="Proteomes" id="UP000799750"/>
    </source>
</evidence>
<reference evidence="1" key="1">
    <citation type="journal article" date="2020" name="Stud. Mycol.">
        <title>101 Dothideomycetes genomes: a test case for predicting lifestyles and emergence of pathogens.</title>
        <authorList>
            <person name="Haridas S."/>
            <person name="Albert R."/>
            <person name="Binder M."/>
            <person name="Bloem J."/>
            <person name="Labutti K."/>
            <person name="Salamov A."/>
            <person name="Andreopoulos B."/>
            <person name="Baker S."/>
            <person name="Barry K."/>
            <person name="Bills G."/>
            <person name="Bluhm B."/>
            <person name="Cannon C."/>
            <person name="Castanera R."/>
            <person name="Culley D."/>
            <person name="Daum C."/>
            <person name="Ezra D."/>
            <person name="Gonzalez J."/>
            <person name="Henrissat B."/>
            <person name="Kuo A."/>
            <person name="Liang C."/>
            <person name="Lipzen A."/>
            <person name="Lutzoni F."/>
            <person name="Magnuson J."/>
            <person name="Mondo S."/>
            <person name="Nolan M."/>
            <person name="Ohm R."/>
            <person name="Pangilinan J."/>
            <person name="Park H.-J."/>
            <person name="Ramirez L."/>
            <person name="Alfaro M."/>
            <person name="Sun H."/>
            <person name="Tritt A."/>
            <person name="Yoshinaga Y."/>
            <person name="Zwiers L.-H."/>
            <person name="Turgeon B."/>
            <person name="Goodwin S."/>
            <person name="Spatafora J."/>
            <person name="Crous P."/>
            <person name="Grigoriev I."/>
        </authorList>
    </citation>
    <scope>NUCLEOTIDE SEQUENCE</scope>
    <source>
        <strain evidence="1">CBS 269.34</strain>
    </source>
</reference>
<name>A0A6A6QS15_9PEZI</name>
<protein>
    <submittedName>
        <fullName evidence="1">Uncharacterized protein</fullName>
    </submittedName>
</protein>
<dbReference type="Proteomes" id="UP000799750">
    <property type="component" value="Unassembled WGS sequence"/>
</dbReference>
<dbReference type="AlphaFoldDB" id="A0A6A6QS15"/>
<evidence type="ECO:0000313" key="1">
    <source>
        <dbReference type="EMBL" id="KAF2493667.1"/>
    </source>
</evidence>
<organism evidence="1 2">
    <name type="scientific">Lophium mytilinum</name>
    <dbReference type="NCBI Taxonomy" id="390894"/>
    <lineage>
        <taxon>Eukaryota</taxon>
        <taxon>Fungi</taxon>
        <taxon>Dikarya</taxon>
        <taxon>Ascomycota</taxon>
        <taxon>Pezizomycotina</taxon>
        <taxon>Dothideomycetes</taxon>
        <taxon>Pleosporomycetidae</taxon>
        <taxon>Mytilinidiales</taxon>
        <taxon>Mytilinidiaceae</taxon>
        <taxon>Lophium</taxon>
    </lineage>
</organism>
<keyword evidence="2" id="KW-1185">Reference proteome</keyword>
<proteinExistence type="predicted"/>